<dbReference type="EMBL" id="SMGG01000003">
    <property type="protein sequence ID" value="TCK62605.1"/>
    <property type="molecule type" value="Genomic_DNA"/>
</dbReference>
<evidence type="ECO:0000256" key="1">
    <source>
        <dbReference type="ARBA" id="ARBA00001922"/>
    </source>
</evidence>
<dbReference type="InterPro" id="IPR008926">
    <property type="entry name" value="RNR_R1-su_N"/>
</dbReference>
<evidence type="ECO:0000256" key="2">
    <source>
        <dbReference type="ARBA" id="ARBA00007405"/>
    </source>
</evidence>
<evidence type="ECO:0000256" key="4">
    <source>
        <dbReference type="ARBA" id="ARBA00022634"/>
    </source>
</evidence>
<keyword evidence="4 13" id="KW-0237">DNA synthesis</keyword>
<dbReference type="AlphaFoldDB" id="A0A4R1KDD5"/>
<dbReference type="Pfam" id="PF00317">
    <property type="entry name" value="Ribonuc_red_lgN"/>
    <property type="match status" value="1"/>
</dbReference>
<dbReference type="PRINTS" id="PR01183">
    <property type="entry name" value="RIBORDTASEM1"/>
</dbReference>
<comment type="function">
    <text evidence="11 13">Catalyzes the reduction of ribonucleotides to deoxyribonucleotides. May function to provide a pool of deoxyribonucleotide precursors for DNA repair during oxygen limitation and/or for immediate growth after restoration of oxygen.</text>
</comment>
<keyword evidence="8" id="KW-0215">Deoxyribonucleotide synthesis</keyword>
<evidence type="ECO:0000256" key="8">
    <source>
        <dbReference type="ARBA" id="ARBA00023116"/>
    </source>
</evidence>
<proteinExistence type="inferred from homology"/>
<feature type="domain" description="TSCPD" evidence="16">
    <location>
        <begin position="599"/>
        <end position="704"/>
    </location>
</feature>
<evidence type="ECO:0000256" key="7">
    <source>
        <dbReference type="ARBA" id="ARBA00023002"/>
    </source>
</evidence>
<dbReference type="NCBIfam" id="NF006417">
    <property type="entry name" value="PRK08665.1"/>
    <property type="match status" value="1"/>
</dbReference>
<feature type="domain" description="Ribonucleotide reductase large subunit C-terminal" evidence="15">
    <location>
        <begin position="99"/>
        <end position="565"/>
    </location>
</feature>
<dbReference type="InterPro" id="IPR013344">
    <property type="entry name" value="RNR_NrdJ/NrdZ"/>
</dbReference>
<gene>
    <name evidence="17" type="ORF">C8D98_1134</name>
</gene>
<accession>A0A4R1KDD5</accession>
<comment type="cofactor">
    <cofactor evidence="1 13">
        <name>adenosylcob(III)alamin</name>
        <dbReference type="ChEBI" id="CHEBI:18408"/>
    </cofactor>
</comment>
<comment type="caution">
    <text evidence="17">The sequence shown here is derived from an EMBL/GenBank/DDBJ whole genome shotgun (WGS) entry which is preliminary data.</text>
</comment>
<evidence type="ECO:0000256" key="13">
    <source>
        <dbReference type="RuleBase" id="RU364064"/>
    </source>
</evidence>
<dbReference type="InterPro" id="IPR013509">
    <property type="entry name" value="RNR_lsu_N"/>
</dbReference>
<dbReference type="GO" id="GO:0009263">
    <property type="term" value="P:deoxyribonucleotide biosynthetic process"/>
    <property type="evidence" value="ECO:0007669"/>
    <property type="project" value="UniProtKB-KW"/>
</dbReference>
<evidence type="ECO:0000259" key="15">
    <source>
        <dbReference type="Pfam" id="PF02867"/>
    </source>
</evidence>
<dbReference type="InterPro" id="IPR024434">
    <property type="entry name" value="TSCPD_dom"/>
</dbReference>
<evidence type="ECO:0000256" key="12">
    <source>
        <dbReference type="ARBA" id="ARBA00047754"/>
    </source>
</evidence>
<evidence type="ECO:0000256" key="9">
    <source>
        <dbReference type="ARBA" id="ARBA00023157"/>
    </source>
</evidence>
<organism evidence="17 18">
    <name type="scientific">Seleniivibrio woodruffii</name>
    <dbReference type="NCBI Taxonomy" id="1078050"/>
    <lineage>
        <taxon>Bacteria</taxon>
        <taxon>Pseudomonadati</taxon>
        <taxon>Deferribacterota</taxon>
        <taxon>Deferribacteres</taxon>
        <taxon>Deferribacterales</taxon>
        <taxon>Geovibrionaceae</taxon>
        <taxon>Seleniivibrio</taxon>
    </lineage>
</organism>
<evidence type="ECO:0000313" key="18">
    <source>
        <dbReference type="Proteomes" id="UP000294614"/>
    </source>
</evidence>
<keyword evidence="7 13" id="KW-0560">Oxidoreductase</keyword>
<dbReference type="GO" id="GO:0004748">
    <property type="term" value="F:ribonucleoside-diphosphate reductase activity, thioredoxin disulfide as acceptor"/>
    <property type="evidence" value="ECO:0007669"/>
    <property type="project" value="UniProtKB-EC"/>
</dbReference>
<dbReference type="InterPro" id="IPR000788">
    <property type="entry name" value="RNR_lg_C"/>
</dbReference>
<evidence type="ECO:0000313" key="17">
    <source>
        <dbReference type="EMBL" id="TCK62605.1"/>
    </source>
</evidence>
<dbReference type="GO" id="GO:0031419">
    <property type="term" value="F:cobalamin binding"/>
    <property type="evidence" value="ECO:0007669"/>
    <property type="project" value="UniProtKB-KW"/>
</dbReference>
<evidence type="ECO:0000256" key="11">
    <source>
        <dbReference type="ARBA" id="ARBA00025437"/>
    </source>
</evidence>
<dbReference type="RefSeq" id="WP_132872792.1">
    <property type="nucleotide sequence ID" value="NZ_JBLJBI010000148.1"/>
</dbReference>
<evidence type="ECO:0000256" key="6">
    <source>
        <dbReference type="ARBA" id="ARBA00022840"/>
    </source>
</evidence>
<keyword evidence="5 13" id="KW-0547">Nucleotide-binding</keyword>
<dbReference type="OrthoDB" id="9762933at2"/>
<dbReference type="Pfam" id="PF02867">
    <property type="entry name" value="Ribonuc_red_lgC"/>
    <property type="match status" value="1"/>
</dbReference>
<dbReference type="Gene3D" id="3.20.70.20">
    <property type="match status" value="1"/>
</dbReference>
<comment type="catalytic activity">
    <reaction evidence="12 13">
        <text>a 2'-deoxyribonucleoside 5'-diphosphate + [thioredoxin]-disulfide + H2O = a ribonucleoside 5'-diphosphate + [thioredoxin]-dithiol</text>
        <dbReference type="Rhea" id="RHEA:23252"/>
        <dbReference type="Rhea" id="RHEA-COMP:10698"/>
        <dbReference type="Rhea" id="RHEA-COMP:10700"/>
        <dbReference type="ChEBI" id="CHEBI:15377"/>
        <dbReference type="ChEBI" id="CHEBI:29950"/>
        <dbReference type="ChEBI" id="CHEBI:50058"/>
        <dbReference type="ChEBI" id="CHEBI:57930"/>
        <dbReference type="ChEBI" id="CHEBI:73316"/>
        <dbReference type="EC" id="1.17.4.1"/>
    </reaction>
</comment>
<dbReference type="Pfam" id="PF12637">
    <property type="entry name" value="TSCPD"/>
    <property type="match status" value="1"/>
</dbReference>
<dbReference type="FunFam" id="3.20.70.20:FF:000018">
    <property type="entry name" value="Vitamin B12-dependent ribonucleotide reductase"/>
    <property type="match status" value="1"/>
</dbReference>
<comment type="similarity">
    <text evidence="2 13">Belongs to the ribonucleoside diphosphate reductase class-2 family.</text>
</comment>
<dbReference type="SUPFAM" id="SSF48168">
    <property type="entry name" value="R1 subunit of ribonucleotide reductase, N-terminal domain"/>
    <property type="match status" value="1"/>
</dbReference>
<reference evidence="17 18" key="1">
    <citation type="submission" date="2019-03" db="EMBL/GenBank/DDBJ databases">
        <title>Genomic Encyclopedia of Type Strains, Phase IV (KMG-IV): sequencing the most valuable type-strain genomes for metagenomic binning, comparative biology and taxonomic classification.</title>
        <authorList>
            <person name="Goeker M."/>
        </authorList>
    </citation>
    <scope>NUCLEOTIDE SEQUENCE [LARGE SCALE GENOMIC DNA]</scope>
    <source>
        <strain evidence="17 18">DSM 24984</strain>
    </source>
</reference>
<dbReference type="PANTHER" id="PTHR43371:SF1">
    <property type="entry name" value="RIBONUCLEOSIDE-DIPHOSPHATE REDUCTASE"/>
    <property type="match status" value="1"/>
</dbReference>
<dbReference type="Proteomes" id="UP000294614">
    <property type="component" value="Unassembled WGS sequence"/>
</dbReference>
<name>A0A4R1KDD5_9BACT</name>
<keyword evidence="18" id="KW-1185">Reference proteome</keyword>
<keyword evidence="9" id="KW-1015">Disulfide bond</keyword>
<dbReference type="EC" id="1.17.4.1" evidence="13"/>
<protein>
    <recommendedName>
        <fullName evidence="13">Vitamin B12-dependent ribonucleotide reductase</fullName>
        <ecNumber evidence="13">1.17.4.1</ecNumber>
    </recommendedName>
</protein>
<dbReference type="GO" id="GO:0005524">
    <property type="term" value="F:ATP binding"/>
    <property type="evidence" value="ECO:0007669"/>
    <property type="project" value="UniProtKB-KW"/>
</dbReference>
<dbReference type="UniPathway" id="UPA00326"/>
<dbReference type="InterPro" id="IPR050862">
    <property type="entry name" value="RdRp_reductase_class-2"/>
</dbReference>
<evidence type="ECO:0000256" key="5">
    <source>
        <dbReference type="ARBA" id="ARBA00022741"/>
    </source>
</evidence>
<sequence>MSVKDIEKALSREPELNQNAITVLEKRYLKRDNNGKPSEKPIDMFRRVALNIAEADKLYDKNANILASAKEFYEQMVTLRFLPNSPTLMNAGRELQQLAACFVLPVEDSLEGIFEAVKNTALIHKSGGGTGFSFSRLRPKDDVVKTTRGVSSGPVSFMTVFDAATETIKQGGTRRGANMGILRVDHPDIMDFIYAKEDKTKLTNFNLSVGLTEKFMQAVLEDKEYDLINPKTKSVAGQLRAKDVFDKMVQLAWEGGDPGIVYLDRINAENPTPKEGEMESTNPCGEQPLLPYESCNLGSINLGRFVKDGQIDWADLEKTITVAVHFLDNVIDMNKYPIPEIDRQTKRNRKIGLGLMGWADMLAMLCIPYNSDEATKLAEDVMQFIRDKGREKSAALAEIRGDFPTFKDSVYPAKGFKNMRNATITTVAPTGTISIIAGCSSGIEPFFAIAFYRQVMDNNKLVEVSPVFKDIAKREGFLTDELLDQVAETGAVHDIESVPEKWQKAFVTAHDITPFWHTKMQAAFQKFTDNAVSKTVNFPNEATVEDVRRTYLLSYNLGCKGTTIYRDGSRTGQVLNVGTKDKEAKPESVSQEPCVFAPKPRPKVLVGRTVEMMTGCGKLYVTINQDENGKAFEVFTSMGKAGGCAQSQCEAIGRLISINLRSGGEIDRIIKQLKGISCHMRYGFGPNTVLSCSDAVGKALEQALRDNTEIKVSGKQDDSITVDKLLEKAEKAEQEGIKVKNGACPDCGGPVEHVEGCDICYSCGYSHCS</sequence>
<dbReference type="CDD" id="cd02888">
    <property type="entry name" value="RNR_II_dimer"/>
    <property type="match status" value="1"/>
</dbReference>
<evidence type="ECO:0000259" key="16">
    <source>
        <dbReference type="Pfam" id="PF12637"/>
    </source>
</evidence>
<dbReference type="PANTHER" id="PTHR43371">
    <property type="entry name" value="VITAMIN B12-DEPENDENT RIBONUCLEOTIDE REDUCTASE"/>
    <property type="match status" value="1"/>
</dbReference>
<keyword evidence="6" id="KW-0067">ATP-binding</keyword>
<keyword evidence="10 13" id="KW-0170">Cobalt</keyword>
<dbReference type="NCBIfam" id="TIGR02504">
    <property type="entry name" value="NrdJ_Z"/>
    <property type="match status" value="1"/>
</dbReference>
<evidence type="ECO:0000259" key="14">
    <source>
        <dbReference type="Pfam" id="PF00317"/>
    </source>
</evidence>
<evidence type="ECO:0000256" key="10">
    <source>
        <dbReference type="ARBA" id="ARBA00023285"/>
    </source>
</evidence>
<keyword evidence="3 13" id="KW-0846">Cobalamin</keyword>
<feature type="domain" description="Ribonucleotide reductase large subunit N-terminal" evidence="14">
    <location>
        <begin position="15"/>
        <end position="95"/>
    </location>
</feature>
<dbReference type="SUPFAM" id="SSF51998">
    <property type="entry name" value="PFL-like glycyl radical enzymes"/>
    <property type="match status" value="1"/>
</dbReference>
<evidence type="ECO:0000256" key="3">
    <source>
        <dbReference type="ARBA" id="ARBA00022628"/>
    </source>
</evidence>
<dbReference type="GO" id="GO:0071897">
    <property type="term" value="P:DNA biosynthetic process"/>
    <property type="evidence" value="ECO:0007669"/>
    <property type="project" value="UniProtKB-KW"/>
</dbReference>